<keyword evidence="1" id="KW-0472">Membrane</keyword>
<evidence type="ECO:0000313" key="3">
    <source>
        <dbReference type="Proteomes" id="UP001265550"/>
    </source>
</evidence>
<sequence>MSEWWTYRPSDFLMFAPRTYWRLFELQNEALWPLQPFLLLAALALLAGVWCRHLPSLRTGALGFALAWAWVAWDFLAQRYAPINWAATHIAWGFALMAIALFMLALRRPEATRSPVRHRTGLGLMLWAVLVHPLLPTAAGRPWMQAEVIGLAPDPTAIATLGLLLCIDARPRLLAGALRASAMAWLLASAATLATMGAAQAVAPLAAVFIAGLALCVSARAARTTYPA</sequence>
<name>A0ABU1V7T0_9BURK</name>
<dbReference type="Proteomes" id="UP001265550">
    <property type="component" value="Unassembled WGS sequence"/>
</dbReference>
<evidence type="ECO:0000313" key="2">
    <source>
        <dbReference type="EMBL" id="MDR7093514.1"/>
    </source>
</evidence>
<feature type="transmembrane region" description="Helical" evidence="1">
    <location>
        <begin position="118"/>
        <end position="136"/>
    </location>
</feature>
<feature type="transmembrane region" description="Helical" evidence="1">
    <location>
        <begin position="30"/>
        <end position="50"/>
    </location>
</feature>
<keyword evidence="1" id="KW-0812">Transmembrane</keyword>
<feature type="transmembrane region" description="Helical" evidence="1">
    <location>
        <begin position="201"/>
        <end position="222"/>
    </location>
</feature>
<keyword evidence="3" id="KW-1185">Reference proteome</keyword>
<feature type="transmembrane region" description="Helical" evidence="1">
    <location>
        <begin position="85"/>
        <end position="106"/>
    </location>
</feature>
<evidence type="ECO:0000256" key="1">
    <source>
        <dbReference type="SAM" id="Phobius"/>
    </source>
</evidence>
<dbReference type="Pfam" id="PF19540">
    <property type="entry name" value="DUF6064"/>
    <property type="match status" value="1"/>
</dbReference>
<proteinExistence type="predicted"/>
<accession>A0ABU1V7T0</accession>
<protein>
    <recommendedName>
        <fullName evidence="4">MFS transporter permease</fullName>
    </recommendedName>
</protein>
<evidence type="ECO:0008006" key="4">
    <source>
        <dbReference type="Google" id="ProtNLM"/>
    </source>
</evidence>
<feature type="transmembrane region" description="Helical" evidence="1">
    <location>
        <begin position="57"/>
        <end position="73"/>
    </location>
</feature>
<dbReference type="EMBL" id="JAVDWE010000002">
    <property type="protein sequence ID" value="MDR7093514.1"/>
    <property type="molecule type" value="Genomic_DNA"/>
</dbReference>
<comment type="caution">
    <text evidence="2">The sequence shown here is derived from an EMBL/GenBank/DDBJ whole genome shotgun (WGS) entry which is preliminary data.</text>
</comment>
<organism evidence="2 3">
    <name type="scientific">Hydrogenophaga laconesensis</name>
    <dbReference type="NCBI Taxonomy" id="1805971"/>
    <lineage>
        <taxon>Bacteria</taxon>
        <taxon>Pseudomonadati</taxon>
        <taxon>Pseudomonadota</taxon>
        <taxon>Betaproteobacteria</taxon>
        <taxon>Burkholderiales</taxon>
        <taxon>Comamonadaceae</taxon>
        <taxon>Hydrogenophaga</taxon>
    </lineage>
</organism>
<dbReference type="RefSeq" id="WP_204732629.1">
    <property type="nucleotide sequence ID" value="NZ_JAVDWE010000002.1"/>
</dbReference>
<reference evidence="2 3" key="1">
    <citation type="submission" date="2023-07" db="EMBL/GenBank/DDBJ databases">
        <title>Sorghum-associated microbial communities from plants grown in Nebraska, USA.</title>
        <authorList>
            <person name="Schachtman D."/>
        </authorList>
    </citation>
    <scope>NUCLEOTIDE SEQUENCE [LARGE SCALE GENOMIC DNA]</scope>
    <source>
        <strain evidence="2 3">BE240</strain>
    </source>
</reference>
<dbReference type="InterPro" id="IPR045708">
    <property type="entry name" value="DUF6064"/>
</dbReference>
<keyword evidence="1" id="KW-1133">Transmembrane helix</keyword>
<gene>
    <name evidence="2" type="ORF">J2X09_001246</name>
</gene>